<proteinExistence type="predicted"/>
<dbReference type="RefSeq" id="WP_203864703.1">
    <property type="nucleotide sequence ID" value="NZ_BONW01000002.1"/>
</dbReference>
<gene>
    <name evidence="2" type="ORF">Pen02_10400</name>
</gene>
<accession>A0ABQ4DUL8</accession>
<feature type="transmembrane region" description="Helical" evidence="1">
    <location>
        <begin position="20"/>
        <end position="43"/>
    </location>
</feature>
<dbReference type="EMBL" id="BONW01000002">
    <property type="protein sequence ID" value="GIG86104.1"/>
    <property type="molecule type" value="Genomic_DNA"/>
</dbReference>
<keyword evidence="3" id="KW-1185">Reference proteome</keyword>
<dbReference type="Proteomes" id="UP000646749">
    <property type="component" value="Unassembled WGS sequence"/>
</dbReference>
<evidence type="ECO:0000313" key="2">
    <source>
        <dbReference type="EMBL" id="GIG86104.1"/>
    </source>
</evidence>
<reference evidence="2 3" key="1">
    <citation type="submission" date="2021-01" db="EMBL/GenBank/DDBJ databases">
        <title>Whole genome shotgun sequence of Plantactinospora endophytica NBRC 110450.</title>
        <authorList>
            <person name="Komaki H."/>
            <person name="Tamura T."/>
        </authorList>
    </citation>
    <scope>NUCLEOTIDE SEQUENCE [LARGE SCALE GENOMIC DNA]</scope>
    <source>
        <strain evidence="2 3">NBRC 110450</strain>
    </source>
</reference>
<evidence type="ECO:0000256" key="1">
    <source>
        <dbReference type="SAM" id="Phobius"/>
    </source>
</evidence>
<keyword evidence="1" id="KW-1133">Transmembrane helix</keyword>
<keyword evidence="1" id="KW-0472">Membrane</keyword>
<evidence type="ECO:0000313" key="3">
    <source>
        <dbReference type="Proteomes" id="UP000646749"/>
    </source>
</evidence>
<comment type="caution">
    <text evidence="2">The sequence shown here is derived from an EMBL/GenBank/DDBJ whole genome shotgun (WGS) entry which is preliminary data.</text>
</comment>
<keyword evidence="1" id="KW-0812">Transmembrane</keyword>
<name>A0ABQ4DUL8_9ACTN</name>
<protein>
    <submittedName>
        <fullName evidence="2">Uncharacterized protein</fullName>
    </submittedName>
</protein>
<organism evidence="2 3">
    <name type="scientific">Plantactinospora endophytica</name>
    <dbReference type="NCBI Taxonomy" id="673535"/>
    <lineage>
        <taxon>Bacteria</taxon>
        <taxon>Bacillati</taxon>
        <taxon>Actinomycetota</taxon>
        <taxon>Actinomycetes</taxon>
        <taxon>Micromonosporales</taxon>
        <taxon>Micromonosporaceae</taxon>
        <taxon>Plantactinospora</taxon>
    </lineage>
</organism>
<sequence>MKSLVRLPHLAPAVRCAHAIVAVVLLLGGTYGLALTMLMLGIAPEMCVLTTAAITGVAVQATRCVLPLGTGPGASGPAARPPRR</sequence>